<dbReference type="Proteomes" id="UP000299102">
    <property type="component" value="Unassembled WGS sequence"/>
</dbReference>
<name>A0A4C1TMV5_EUMVA</name>
<protein>
    <submittedName>
        <fullName evidence="1">Uncharacterized protein</fullName>
    </submittedName>
</protein>
<gene>
    <name evidence="1" type="ORF">EVAR_73743_1</name>
</gene>
<dbReference type="AlphaFoldDB" id="A0A4C1TMV5"/>
<proteinExistence type="predicted"/>
<organism evidence="1 2">
    <name type="scientific">Eumeta variegata</name>
    <name type="common">Bagworm moth</name>
    <name type="synonym">Eumeta japonica</name>
    <dbReference type="NCBI Taxonomy" id="151549"/>
    <lineage>
        <taxon>Eukaryota</taxon>
        <taxon>Metazoa</taxon>
        <taxon>Ecdysozoa</taxon>
        <taxon>Arthropoda</taxon>
        <taxon>Hexapoda</taxon>
        <taxon>Insecta</taxon>
        <taxon>Pterygota</taxon>
        <taxon>Neoptera</taxon>
        <taxon>Endopterygota</taxon>
        <taxon>Lepidoptera</taxon>
        <taxon>Glossata</taxon>
        <taxon>Ditrysia</taxon>
        <taxon>Tineoidea</taxon>
        <taxon>Psychidae</taxon>
        <taxon>Oiketicinae</taxon>
        <taxon>Eumeta</taxon>
    </lineage>
</organism>
<evidence type="ECO:0000313" key="1">
    <source>
        <dbReference type="EMBL" id="GBP14721.1"/>
    </source>
</evidence>
<reference evidence="1 2" key="1">
    <citation type="journal article" date="2019" name="Commun. Biol.">
        <title>The bagworm genome reveals a unique fibroin gene that provides high tensile strength.</title>
        <authorList>
            <person name="Kono N."/>
            <person name="Nakamura H."/>
            <person name="Ohtoshi R."/>
            <person name="Tomita M."/>
            <person name="Numata K."/>
            <person name="Arakawa K."/>
        </authorList>
    </citation>
    <scope>NUCLEOTIDE SEQUENCE [LARGE SCALE GENOMIC DNA]</scope>
</reference>
<accession>A0A4C1TMV5</accession>
<sequence length="43" mass="4766">VLSDLVNLNRRSMDAKSSAIPVLAATAVKRNTLTVRDELAWIR</sequence>
<evidence type="ECO:0000313" key="2">
    <source>
        <dbReference type="Proteomes" id="UP000299102"/>
    </source>
</evidence>
<feature type="non-terminal residue" evidence="1">
    <location>
        <position position="1"/>
    </location>
</feature>
<keyword evidence="2" id="KW-1185">Reference proteome</keyword>
<comment type="caution">
    <text evidence="1">The sequence shown here is derived from an EMBL/GenBank/DDBJ whole genome shotgun (WGS) entry which is preliminary data.</text>
</comment>
<dbReference type="EMBL" id="BGZK01005602">
    <property type="protein sequence ID" value="GBP14721.1"/>
    <property type="molecule type" value="Genomic_DNA"/>
</dbReference>